<feature type="region of interest" description="Disordered" evidence="1">
    <location>
        <begin position="58"/>
        <end position="77"/>
    </location>
</feature>
<evidence type="ECO:0008006" key="4">
    <source>
        <dbReference type="Google" id="ProtNLM"/>
    </source>
</evidence>
<proteinExistence type="predicted"/>
<protein>
    <recommendedName>
        <fullName evidence="4">DUF2924 domain-containing protein</fullName>
    </recommendedName>
</protein>
<gene>
    <name evidence="2" type="ORF">SAMN06297468_1009</name>
</gene>
<evidence type="ECO:0000313" key="2">
    <source>
        <dbReference type="EMBL" id="SMQ64407.1"/>
    </source>
</evidence>
<sequence>MTRLEVRLDAIREMPLAELRSEWQAQVKSSAPNISVKLLRLGLAWKIQEKALGGLSRDAKRELSEDPRLAVTTGSSRQLTSGTRLVRDWHGQGHSVTVLEEGFVYDGQHWSSLTAIARHITGAKWSGPRFFGLTGAS</sequence>
<accession>A0A1Y6EPC2</accession>
<keyword evidence="3" id="KW-1185">Reference proteome</keyword>
<feature type="compositionally biased region" description="Basic and acidic residues" evidence="1">
    <location>
        <begin position="58"/>
        <end position="68"/>
    </location>
</feature>
<evidence type="ECO:0000313" key="3">
    <source>
        <dbReference type="Proteomes" id="UP000194420"/>
    </source>
</evidence>
<reference evidence="3" key="1">
    <citation type="submission" date="2017-04" db="EMBL/GenBank/DDBJ databases">
        <authorList>
            <person name="Varghese N."/>
            <person name="Submissions S."/>
        </authorList>
    </citation>
    <scope>NUCLEOTIDE SEQUENCE [LARGE SCALE GENOMIC DNA]</scope>
</reference>
<dbReference type="InterPro" id="IPR021322">
    <property type="entry name" value="DUF2924"/>
</dbReference>
<dbReference type="EMBL" id="FXWG01000001">
    <property type="protein sequence ID" value="SMQ64407.1"/>
    <property type="molecule type" value="Genomic_DNA"/>
</dbReference>
<dbReference type="AlphaFoldDB" id="A0A1Y6EPC2"/>
<dbReference type="Pfam" id="PF11149">
    <property type="entry name" value="DUF2924"/>
    <property type="match status" value="1"/>
</dbReference>
<dbReference type="Proteomes" id="UP000194420">
    <property type="component" value="Unassembled WGS sequence"/>
</dbReference>
<organism evidence="2 3">
    <name type="scientific">Altererythrobacter xiamenensis</name>
    <dbReference type="NCBI Taxonomy" id="1316679"/>
    <lineage>
        <taxon>Bacteria</taxon>
        <taxon>Pseudomonadati</taxon>
        <taxon>Pseudomonadota</taxon>
        <taxon>Alphaproteobacteria</taxon>
        <taxon>Sphingomonadales</taxon>
        <taxon>Erythrobacteraceae</taxon>
        <taxon>Altererythrobacter</taxon>
    </lineage>
</organism>
<name>A0A1Y6EPC2_9SPHN</name>
<dbReference type="OrthoDB" id="284135at2"/>
<dbReference type="RefSeq" id="WP_086436861.1">
    <property type="nucleotide sequence ID" value="NZ_FXWG01000001.1"/>
</dbReference>
<evidence type="ECO:0000256" key="1">
    <source>
        <dbReference type="SAM" id="MobiDB-lite"/>
    </source>
</evidence>